<comment type="cofactor">
    <cofactor evidence="9">
        <name>Mg(2+)</name>
        <dbReference type="ChEBI" id="CHEBI:18420"/>
    </cofactor>
</comment>
<dbReference type="EC" id="4.1.1.31" evidence="3 9"/>
<evidence type="ECO:0000256" key="2">
    <source>
        <dbReference type="ARBA" id="ARBA00008346"/>
    </source>
</evidence>
<dbReference type="InterPro" id="IPR021135">
    <property type="entry name" value="PEP_COase"/>
</dbReference>
<dbReference type="GO" id="GO:0006107">
    <property type="term" value="P:oxaloacetate metabolic process"/>
    <property type="evidence" value="ECO:0007669"/>
    <property type="project" value="UniProtKB-UniRule"/>
</dbReference>
<evidence type="ECO:0000313" key="11">
    <source>
        <dbReference type="EMBL" id="OAH25903.1"/>
    </source>
</evidence>
<comment type="caution">
    <text evidence="11">The sequence shown here is derived from an EMBL/GenBank/DDBJ whole genome shotgun (WGS) entry which is preliminary data.</text>
</comment>
<dbReference type="PROSITE" id="PS00781">
    <property type="entry name" value="PEPCASE_1"/>
    <property type="match status" value="1"/>
</dbReference>
<dbReference type="GO" id="GO:0008964">
    <property type="term" value="F:phosphoenolpyruvate carboxylase activity"/>
    <property type="evidence" value="ECO:0007669"/>
    <property type="project" value="UniProtKB-UniRule"/>
</dbReference>
<evidence type="ECO:0000256" key="4">
    <source>
        <dbReference type="ARBA" id="ARBA00022419"/>
    </source>
</evidence>
<dbReference type="GO" id="GO:0015977">
    <property type="term" value="P:carbon fixation"/>
    <property type="evidence" value="ECO:0007669"/>
    <property type="project" value="UniProtKB-UniRule"/>
</dbReference>
<gene>
    <name evidence="9" type="primary">ppc</name>
    <name evidence="11" type="ORF">AYJ05_00145</name>
</gene>
<evidence type="ECO:0000256" key="9">
    <source>
        <dbReference type="HAMAP-Rule" id="MF_00595"/>
    </source>
</evidence>
<evidence type="ECO:0000256" key="1">
    <source>
        <dbReference type="ARBA" id="ARBA00003670"/>
    </source>
</evidence>
<dbReference type="SUPFAM" id="SSF51621">
    <property type="entry name" value="Phosphoenolpyruvate/pyruvate domain"/>
    <property type="match status" value="1"/>
</dbReference>
<dbReference type="InterPro" id="IPR018129">
    <property type="entry name" value="PEP_COase_Lys_AS"/>
</dbReference>
<comment type="catalytic activity">
    <reaction evidence="8 9">
        <text>oxaloacetate + phosphate = phosphoenolpyruvate + hydrogencarbonate</text>
        <dbReference type="Rhea" id="RHEA:28370"/>
        <dbReference type="ChEBI" id="CHEBI:16452"/>
        <dbReference type="ChEBI" id="CHEBI:17544"/>
        <dbReference type="ChEBI" id="CHEBI:43474"/>
        <dbReference type="ChEBI" id="CHEBI:58702"/>
        <dbReference type="EC" id="4.1.1.31"/>
    </reaction>
</comment>
<dbReference type="NCBIfam" id="NF000584">
    <property type="entry name" value="PRK00009.1"/>
    <property type="match status" value="1"/>
</dbReference>
<dbReference type="GO" id="GO:0005829">
    <property type="term" value="C:cytosol"/>
    <property type="evidence" value="ECO:0007669"/>
    <property type="project" value="TreeGrafter"/>
</dbReference>
<evidence type="ECO:0000256" key="10">
    <source>
        <dbReference type="PROSITE-ProRule" id="PRU10111"/>
    </source>
</evidence>
<comment type="function">
    <text evidence="1 9">Forms oxaloacetate, a four-carbon dicarboxylic acid source for the tricarboxylic acid cycle.</text>
</comment>
<evidence type="ECO:0000256" key="7">
    <source>
        <dbReference type="ARBA" id="ARBA00023300"/>
    </source>
</evidence>
<evidence type="ECO:0000313" key="12">
    <source>
        <dbReference type="Proteomes" id="UP000076947"/>
    </source>
</evidence>
<organism evidence="11 12">
    <name type="scientific">Corynebacterium stationis</name>
    <dbReference type="NCBI Taxonomy" id="1705"/>
    <lineage>
        <taxon>Bacteria</taxon>
        <taxon>Bacillati</taxon>
        <taxon>Actinomycetota</taxon>
        <taxon>Actinomycetes</taxon>
        <taxon>Mycobacteriales</taxon>
        <taxon>Corynebacteriaceae</taxon>
        <taxon>Corynebacterium</taxon>
    </lineage>
</organism>
<evidence type="ECO:0000256" key="5">
    <source>
        <dbReference type="ARBA" id="ARBA00022842"/>
    </source>
</evidence>
<keyword evidence="12" id="KW-1185">Reference proteome</keyword>
<name>A0A177IAT1_9CORY</name>
<feature type="active site" evidence="9">
    <location>
        <position position="597"/>
    </location>
</feature>
<dbReference type="PANTHER" id="PTHR30523">
    <property type="entry name" value="PHOSPHOENOLPYRUVATE CARBOXYLASE"/>
    <property type="match status" value="1"/>
</dbReference>
<dbReference type="STRING" id="1705.CA21670_01680"/>
<reference evidence="12" key="1">
    <citation type="submission" date="2016-02" db="EMBL/GenBank/DDBJ databases">
        <authorList>
            <person name="Kaur G."/>
            <person name="Nair G.R."/>
            <person name="Mayilraj S."/>
        </authorList>
    </citation>
    <scope>NUCLEOTIDE SEQUENCE [LARGE SCALE GENOMIC DNA]</scope>
    <source>
        <strain evidence="12">GA-15</strain>
    </source>
</reference>
<comment type="similarity">
    <text evidence="2 9">Belongs to the PEPCase type 1 family.</text>
</comment>
<evidence type="ECO:0000256" key="6">
    <source>
        <dbReference type="ARBA" id="ARBA00023239"/>
    </source>
</evidence>
<proteinExistence type="inferred from homology"/>
<dbReference type="EMBL" id="LSTQ01000024">
    <property type="protein sequence ID" value="OAH25903.1"/>
    <property type="molecule type" value="Genomic_DNA"/>
</dbReference>
<dbReference type="InterPro" id="IPR022805">
    <property type="entry name" value="PEP_COase_bac/pln-type"/>
</dbReference>
<keyword evidence="11" id="KW-0670">Pyruvate</keyword>
<dbReference type="InterPro" id="IPR015813">
    <property type="entry name" value="Pyrv/PenolPyrv_kinase-like_dom"/>
</dbReference>
<dbReference type="AlphaFoldDB" id="A0A177IAT1"/>
<dbReference type="Gene3D" id="1.20.1440.90">
    <property type="entry name" value="Phosphoenolpyruvate/pyruvate domain"/>
    <property type="match status" value="1"/>
</dbReference>
<keyword evidence="7 9" id="KW-0120">Carbon dioxide fixation</keyword>
<feature type="active site" evidence="9 10">
    <location>
        <position position="154"/>
    </location>
</feature>
<accession>A0A177IAT1</accession>
<protein>
    <recommendedName>
        <fullName evidence="4 9">Phosphoenolpyruvate carboxylase</fullName>
        <shortName evidence="9">PEPC</shortName>
        <shortName evidence="9">PEPCase</shortName>
        <ecNumber evidence="3 9">4.1.1.31</ecNumber>
    </recommendedName>
</protein>
<keyword evidence="6 9" id="KW-0456">Lyase</keyword>
<sequence length="934" mass="103511">MFNSTDVSLERTPPAMSEQVRDDIRLLGRILGRVIAEQEGEDVFELVESTRRLAFGVARGEEKAEALLTTFRTIDENRINLVARSFSHFALMANIAEDLDDETALAAREDAGAQAPDASLHGVLGKLKAAKDIKTSDVTRILDAAQVSPVFTAHPTETRRRTVFDVQERIVALLRERHSILAQPQTARREARLAEIEREAHLRMTILWQTALIRIARPQIEDEVNVGLRYFKRSLLEQVPAINRDTIAGLRDVFGASVPNRQVVRTGSWIGGDHDGNPYVTGDTLTYATRQAADTILEYYVDELAALEKELSLSDRYSESSAELQELATRGRNDIPSRVDEPYRRAIHGVHGRMVATRAAVAGEAAAESGEFSPYASPTQFRADLQVIDRSLRQFNDAIIADDRLLRILSAVDTFGFHLNALDLRQNSESFEAVLDELFAAAGVTAPDAGYASLDESAKRELLVAELTSARPLVFPWSQDFSADTERELGIFRAAAQAVELLGPGVVPHCIVSMTGTVSDILEPMVLLKEVGIISFNPAQQRLVGSVDIAPLFETIEDLKAGAEILQELWEVDLYRGYLRGREDVQEVVLGYSDSNKDGGYLSANWALYDAQLAIVKTCDTHGIGLRFSHGRGGAVGRGGGPTYDAILAQPEGAVRGSVRITEQGEVISARYGTASTARRHLEAFVAGTLEASLLDTERLKEPERAYTIMRDIASLAGEKYAQLVRDDSGFIDYFTQSTPLHEIGDLNMGSRPTARKQTESIGDLRAIPWVLSWSQSRVNLPGWFGVGTGIMRWAGEDETRWQDLRKLYQAWPFFRSVLDNMAQVMGKASMNLAQIYSTLVDDPTVSQRVFNTILDEYELTKEVFFRITGHDSLMAGNERLERSVQRRYPYLLPLNAIQIELLRRYRAGGDTFLVSKTIQVTMNGLATGLRTSG</sequence>
<evidence type="ECO:0000256" key="8">
    <source>
        <dbReference type="ARBA" id="ARBA00048995"/>
    </source>
</evidence>
<dbReference type="Pfam" id="PF00311">
    <property type="entry name" value="PEPcase"/>
    <property type="match status" value="1"/>
</dbReference>
<keyword evidence="5 9" id="KW-0460">Magnesium</keyword>
<dbReference type="PANTHER" id="PTHR30523:SF6">
    <property type="entry name" value="PHOSPHOENOLPYRUVATE CARBOXYLASE"/>
    <property type="match status" value="1"/>
</dbReference>
<dbReference type="GO" id="GO:0006099">
    <property type="term" value="P:tricarboxylic acid cycle"/>
    <property type="evidence" value="ECO:0007669"/>
    <property type="project" value="InterPro"/>
</dbReference>
<evidence type="ECO:0000256" key="3">
    <source>
        <dbReference type="ARBA" id="ARBA00012305"/>
    </source>
</evidence>
<dbReference type="Proteomes" id="UP000076947">
    <property type="component" value="Unassembled WGS sequence"/>
</dbReference>
<dbReference type="GO" id="GO:0000287">
    <property type="term" value="F:magnesium ion binding"/>
    <property type="evidence" value="ECO:0007669"/>
    <property type="project" value="UniProtKB-UniRule"/>
</dbReference>
<comment type="subunit">
    <text evidence="9">Homotetramer.</text>
</comment>
<dbReference type="HAMAP" id="MF_00595">
    <property type="entry name" value="PEPcase_type1"/>
    <property type="match status" value="1"/>
</dbReference>
<dbReference type="PRINTS" id="PR00150">
    <property type="entry name" value="PEPCARBXLASE"/>
</dbReference>